<dbReference type="InterPro" id="IPR001387">
    <property type="entry name" value="Cro/C1-type_HTH"/>
</dbReference>
<protein>
    <submittedName>
        <fullName evidence="5">Helix-turn-helix domain-containing protein</fullName>
    </submittedName>
</protein>
<keyword evidence="1" id="KW-0805">Transcription regulation</keyword>
<accession>A0ABW4M0S6</accession>
<reference evidence="6" key="1">
    <citation type="journal article" date="2019" name="Int. J. Syst. Evol. Microbiol.">
        <title>The Global Catalogue of Microorganisms (GCM) 10K type strain sequencing project: providing services to taxonomists for standard genome sequencing and annotation.</title>
        <authorList>
            <consortium name="The Broad Institute Genomics Platform"/>
            <consortium name="The Broad Institute Genome Sequencing Center for Infectious Disease"/>
            <person name="Wu L."/>
            <person name="Ma J."/>
        </authorList>
    </citation>
    <scope>NUCLEOTIDE SEQUENCE [LARGE SCALE GENOMIC DNA]</scope>
    <source>
        <strain evidence="6">CG52</strain>
    </source>
</reference>
<evidence type="ECO:0000256" key="1">
    <source>
        <dbReference type="ARBA" id="ARBA00023015"/>
    </source>
</evidence>
<dbReference type="SUPFAM" id="SSF47413">
    <property type="entry name" value="lambda repressor-like DNA-binding domains"/>
    <property type="match status" value="1"/>
</dbReference>
<dbReference type="PROSITE" id="PS50943">
    <property type="entry name" value="HTH_CROC1"/>
    <property type="match status" value="1"/>
</dbReference>
<proteinExistence type="predicted"/>
<evidence type="ECO:0000259" key="4">
    <source>
        <dbReference type="PROSITE" id="PS50943"/>
    </source>
</evidence>
<dbReference type="Gene3D" id="1.10.260.40">
    <property type="entry name" value="lambda repressor-like DNA-binding domains"/>
    <property type="match status" value="1"/>
</dbReference>
<evidence type="ECO:0000256" key="2">
    <source>
        <dbReference type="ARBA" id="ARBA00023125"/>
    </source>
</evidence>
<evidence type="ECO:0000256" key="3">
    <source>
        <dbReference type="ARBA" id="ARBA00023163"/>
    </source>
</evidence>
<dbReference type="InterPro" id="IPR050807">
    <property type="entry name" value="TransReg_Diox_bact_type"/>
</dbReference>
<feature type="domain" description="HTH cro/C1-type" evidence="4">
    <location>
        <begin position="12"/>
        <end position="66"/>
    </location>
</feature>
<keyword evidence="3" id="KW-0804">Transcription</keyword>
<dbReference type="PANTHER" id="PTHR46797:SF23">
    <property type="entry name" value="HTH-TYPE TRANSCRIPTIONAL REGULATOR SUTR"/>
    <property type="match status" value="1"/>
</dbReference>
<dbReference type="RefSeq" id="WP_377397997.1">
    <property type="nucleotide sequence ID" value="NZ_JBHUEQ010000008.1"/>
</dbReference>
<dbReference type="EMBL" id="JBHUEQ010000008">
    <property type="protein sequence ID" value="MFD1745055.1"/>
    <property type="molecule type" value="Genomic_DNA"/>
</dbReference>
<comment type="caution">
    <text evidence="5">The sequence shown here is derived from an EMBL/GenBank/DDBJ whole genome shotgun (WGS) entry which is preliminary data.</text>
</comment>
<name>A0ABW4M0S6_9HYPH</name>
<gene>
    <name evidence="5" type="ORF">ACFSE1_06245</name>
</gene>
<dbReference type="PANTHER" id="PTHR46797">
    <property type="entry name" value="HTH-TYPE TRANSCRIPTIONAL REGULATOR"/>
    <property type="match status" value="1"/>
</dbReference>
<organism evidence="5 6">
    <name type="scientific">Rhizobium helianthi</name>
    <dbReference type="NCBI Taxonomy" id="1132695"/>
    <lineage>
        <taxon>Bacteria</taxon>
        <taxon>Pseudomonadati</taxon>
        <taxon>Pseudomonadota</taxon>
        <taxon>Alphaproteobacteria</taxon>
        <taxon>Hyphomicrobiales</taxon>
        <taxon>Rhizobiaceae</taxon>
        <taxon>Rhizobium/Agrobacterium group</taxon>
        <taxon>Rhizobium</taxon>
    </lineage>
</organism>
<keyword evidence="6" id="KW-1185">Reference proteome</keyword>
<dbReference type="CDD" id="cd00093">
    <property type="entry name" value="HTH_XRE"/>
    <property type="match status" value="1"/>
</dbReference>
<dbReference type="Pfam" id="PF01381">
    <property type="entry name" value="HTH_3"/>
    <property type="match status" value="1"/>
</dbReference>
<evidence type="ECO:0000313" key="6">
    <source>
        <dbReference type="Proteomes" id="UP001597322"/>
    </source>
</evidence>
<dbReference type="InterPro" id="IPR010982">
    <property type="entry name" value="Lambda_DNA-bd_dom_sf"/>
</dbReference>
<keyword evidence="2" id="KW-0238">DNA-binding</keyword>
<evidence type="ECO:0000313" key="5">
    <source>
        <dbReference type="EMBL" id="MFD1745055.1"/>
    </source>
</evidence>
<sequence>MGKPQMFLGSRLRNLRQERGLTQAQMANELSLSPSYIALMEQNQRPITEDVLIRLERVYDVAFPRFGLSTDIDMASRVQHVLKDPIGRL</sequence>
<dbReference type="Proteomes" id="UP001597322">
    <property type="component" value="Unassembled WGS sequence"/>
</dbReference>
<dbReference type="SMART" id="SM00530">
    <property type="entry name" value="HTH_XRE"/>
    <property type="match status" value="1"/>
</dbReference>